<keyword evidence="8 9" id="KW-0012">Acyltransferase</keyword>
<evidence type="ECO:0000256" key="8">
    <source>
        <dbReference type="ARBA" id="ARBA00023315"/>
    </source>
</evidence>
<dbReference type="InterPro" id="IPR004563">
    <property type="entry name" value="Apolipo_AcylTrfase"/>
</dbReference>
<evidence type="ECO:0000256" key="6">
    <source>
        <dbReference type="ARBA" id="ARBA00022989"/>
    </source>
</evidence>
<organism evidence="11 12">
    <name type="scientific">Thalassotalea insulae</name>
    <dbReference type="NCBI Taxonomy" id="2056778"/>
    <lineage>
        <taxon>Bacteria</taxon>
        <taxon>Pseudomonadati</taxon>
        <taxon>Pseudomonadota</taxon>
        <taxon>Gammaproteobacteria</taxon>
        <taxon>Alteromonadales</taxon>
        <taxon>Colwelliaceae</taxon>
        <taxon>Thalassotalea</taxon>
    </lineage>
</organism>
<accession>A0ABQ6GVL4</accession>
<dbReference type="PANTHER" id="PTHR38686:SF1">
    <property type="entry name" value="APOLIPOPROTEIN N-ACYLTRANSFERASE"/>
    <property type="match status" value="1"/>
</dbReference>
<reference evidence="11 12" key="1">
    <citation type="submission" date="2023-03" db="EMBL/GenBank/DDBJ databases">
        <title>Draft genome sequence of Thalassotalea insulae KCTC 62186T.</title>
        <authorList>
            <person name="Sawabe T."/>
        </authorList>
    </citation>
    <scope>NUCLEOTIDE SEQUENCE [LARGE SCALE GENOMIC DNA]</scope>
    <source>
        <strain evidence="11 12">KCTC 62186</strain>
    </source>
</reference>
<comment type="function">
    <text evidence="9">Catalyzes the phospholipid dependent N-acylation of the N-terminal cysteine of apolipoprotein, the last step in lipoprotein maturation.</text>
</comment>
<feature type="transmembrane region" description="Helical" evidence="9">
    <location>
        <begin position="143"/>
        <end position="166"/>
    </location>
</feature>
<protein>
    <recommendedName>
        <fullName evidence="9">Apolipoprotein N-acyltransferase</fullName>
        <shortName evidence="9">ALP N-acyltransferase</shortName>
        <ecNumber evidence="9">2.3.1.269</ecNumber>
    </recommendedName>
</protein>
<comment type="caution">
    <text evidence="11">The sequence shown here is derived from an EMBL/GenBank/DDBJ whole genome shotgun (WGS) entry which is preliminary data.</text>
</comment>
<feature type="domain" description="CN hydrolase" evidence="10">
    <location>
        <begin position="247"/>
        <end position="500"/>
    </location>
</feature>
<dbReference type="Pfam" id="PF00795">
    <property type="entry name" value="CN_hydrolase"/>
    <property type="match status" value="1"/>
</dbReference>
<evidence type="ECO:0000256" key="9">
    <source>
        <dbReference type="HAMAP-Rule" id="MF_01148"/>
    </source>
</evidence>
<feature type="transmembrane region" description="Helical" evidence="9">
    <location>
        <begin position="510"/>
        <end position="528"/>
    </location>
</feature>
<evidence type="ECO:0000256" key="7">
    <source>
        <dbReference type="ARBA" id="ARBA00023136"/>
    </source>
</evidence>
<dbReference type="HAMAP" id="MF_01148">
    <property type="entry name" value="Lnt"/>
    <property type="match status" value="1"/>
</dbReference>
<dbReference type="InterPro" id="IPR036526">
    <property type="entry name" value="C-N_Hydrolase_sf"/>
</dbReference>
<evidence type="ECO:0000313" key="11">
    <source>
        <dbReference type="EMBL" id="GLX79948.1"/>
    </source>
</evidence>
<keyword evidence="6 9" id="KW-1133">Transmembrane helix</keyword>
<evidence type="ECO:0000256" key="5">
    <source>
        <dbReference type="ARBA" id="ARBA00022692"/>
    </source>
</evidence>
<dbReference type="Pfam" id="PF20154">
    <property type="entry name" value="LNT_N"/>
    <property type="match status" value="1"/>
</dbReference>
<comment type="similarity">
    <text evidence="2 9">Belongs to the CN hydrolase family. Apolipoprotein N-acyltransferase subfamily.</text>
</comment>
<feature type="transmembrane region" description="Helical" evidence="9">
    <location>
        <begin position="186"/>
        <end position="208"/>
    </location>
</feature>
<dbReference type="EMBL" id="BSST01000001">
    <property type="protein sequence ID" value="GLX79948.1"/>
    <property type="molecule type" value="Genomic_DNA"/>
</dbReference>
<comment type="subcellular location">
    <subcellularLocation>
        <location evidence="1 9">Cell membrane</location>
        <topology evidence="1 9">Multi-pass membrane protein</topology>
    </subcellularLocation>
</comment>
<dbReference type="Proteomes" id="UP001157186">
    <property type="component" value="Unassembled WGS sequence"/>
</dbReference>
<dbReference type="EC" id="2.3.1.269" evidence="9"/>
<keyword evidence="7 9" id="KW-0472">Membrane</keyword>
<feature type="transmembrane region" description="Helical" evidence="9">
    <location>
        <begin position="215"/>
        <end position="234"/>
    </location>
</feature>
<proteinExistence type="inferred from homology"/>
<dbReference type="InterPro" id="IPR045378">
    <property type="entry name" value="LNT_N"/>
</dbReference>
<evidence type="ECO:0000256" key="1">
    <source>
        <dbReference type="ARBA" id="ARBA00004651"/>
    </source>
</evidence>
<name>A0ABQ6GVL4_9GAMM</name>
<dbReference type="PANTHER" id="PTHR38686">
    <property type="entry name" value="APOLIPOPROTEIN N-ACYLTRANSFERASE"/>
    <property type="match status" value="1"/>
</dbReference>
<keyword evidence="3 9" id="KW-1003">Cell membrane</keyword>
<dbReference type="Gene3D" id="3.60.110.10">
    <property type="entry name" value="Carbon-nitrogen hydrolase"/>
    <property type="match status" value="1"/>
</dbReference>
<feature type="transmembrane region" description="Helical" evidence="9">
    <location>
        <begin position="109"/>
        <end position="131"/>
    </location>
</feature>
<dbReference type="CDD" id="cd07571">
    <property type="entry name" value="ALP_N-acyl_transferase"/>
    <property type="match status" value="1"/>
</dbReference>
<feature type="transmembrane region" description="Helical" evidence="9">
    <location>
        <begin position="20"/>
        <end position="36"/>
    </location>
</feature>
<dbReference type="SUPFAM" id="SSF56317">
    <property type="entry name" value="Carbon-nitrogen hydrolase"/>
    <property type="match status" value="1"/>
</dbReference>
<comment type="catalytic activity">
    <reaction evidence="9">
        <text>N-terminal S-1,2-diacyl-sn-glyceryl-L-cysteinyl-[lipoprotein] + a glycerophospholipid = N-acyl-S-1,2-diacyl-sn-glyceryl-L-cysteinyl-[lipoprotein] + a 2-acyl-sn-glycero-3-phospholipid + H(+)</text>
        <dbReference type="Rhea" id="RHEA:48228"/>
        <dbReference type="Rhea" id="RHEA-COMP:14681"/>
        <dbReference type="Rhea" id="RHEA-COMP:14684"/>
        <dbReference type="ChEBI" id="CHEBI:15378"/>
        <dbReference type="ChEBI" id="CHEBI:136912"/>
        <dbReference type="ChEBI" id="CHEBI:140656"/>
        <dbReference type="ChEBI" id="CHEBI:140657"/>
        <dbReference type="ChEBI" id="CHEBI:140660"/>
        <dbReference type="EC" id="2.3.1.269"/>
    </reaction>
</comment>
<sequence>MKALLTRLAMRLKAHFKDTTLWLSLCAGLSLVFAYAPFSHWWLPFIVLPVWFIHLEKLIEKQRPSPKENLTKLLAKHSFLFGFGWFASGISWVHVSIAEFGGMPLIASLLLMLLLCLYLAIFPALCGYLTAKSLQLFNKPLTQITWLFSTFWLLTEYLRSIMLTGFPWLSLGYSQINGPLASLGPVIGEVGITFCLLLITSAVANLAMKQQLKSSIVAILFIAGASFICQQQQWVKPTGETITTALVQGNIEQSIKWQPEQQWPTMLKYLDLTRVNYDASLIIWPESAIPAIETMSTTQEFLEIADKSAAINHAAIITGIINYNFESREYFNSLIVLGKKHQEDDNGSYYYNHSNRYNKNHLLPIGEFVPFGDLLRPLAPIFNLPMSSFTRGNYQQPNLVANDIHLLPLICFEIAFTEQLAANFSNNSNILLTVSNDAWFGNSHGPHQHMEIARMRALEFGRPLLRATNNGVTAVTDHRGQITEQLAQFQQAVLTTKVQLVDGMTPYSRYGNYPVWILAFILVFIHLLKK</sequence>
<keyword evidence="5 9" id="KW-0812">Transmembrane</keyword>
<keyword evidence="4 9" id="KW-0808">Transferase</keyword>
<dbReference type="PROSITE" id="PS50263">
    <property type="entry name" value="CN_HYDROLASE"/>
    <property type="match status" value="1"/>
</dbReference>
<dbReference type="InterPro" id="IPR003010">
    <property type="entry name" value="C-N_Hydrolase"/>
</dbReference>
<gene>
    <name evidence="9 11" type="primary">lnt</name>
    <name evidence="11" type="ORF">tinsulaeT_32880</name>
</gene>
<comment type="pathway">
    <text evidence="9">Protein modification; lipoprotein biosynthesis (N-acyl transfer).</text>
</comment>
<evidence type="ECO:0000256" key="3">
    <source>
        <dbReference type="ARBA" id="ARBA00022475"/>
    </source>
</evidence>
<evidence type="ECO:0000256" key="2">
    <source>
        <dbReference type="ARBA" id="ARBA00010065"/>
    </source>
</evidence>
<evidence type="ECO:0000256" key="4">
    <source>
        <dbReference type="ARBA" id="ARBA00022679"/>
    </source>
</evidence>
<keyword evidence="12" id="KW-1185">Reference proteome</keyword>
<evidence type="ECO:0000313" key="12">
    <source>
        <dbReference type="Proteomes" id="UP001157186"/>
    </source>
</evidence>
<dbReference type="NCBIfam" id="TIGR00546">
    <property type="entry name" value="lnt"/>
    <property type="match status" value="1"/>
</dbReference>
<evidence type="ECO:0000259" key="10">
    <source>
        <dbReference type="PROSITE" id="PS50263"/>
    </source>
</evidence>